<dbReference type="GO" id="GO:0030254">
    <property type="term" value="P:protein secretion by the type III secretion system"/>
    <property type="evidence" value="ECO:0007669"/>
    <property type="project" value="InterPro"/>
</dbReference>
<evidence type="ECO:0008006" key="3">
    <source>
        <dbReference type="Google" id="ProtNLM"/>
    </source>
</evidence>
<protein>
    <recommendedName>
        <fullName evidence="3">EscI/YscI/HrpB family type III secretion system inner rod protein</fullName>
    </recommendedName>
</protein>
<comment type="caution">
    <text evidence="1">The sequence shown here is derived from an EMBL/GenBank/DDBJ whole genome shotgun (WGS) entry which is preliminary data.</text>
</comment>
<dbReference type="Proteomes" id="UP000434044">
    <property type="component" value="Unassembled WGS sequence"/>
</dbReference>
<accession>A0A6N8EIE8</accession>
<name>A0A6N8EIE8_9GAMM</name>
<dbReference type="EMBL" id="WNKT01000042">
    <property type="protein sequence ID" value="MTW22496.1"/>
    <property type="molecule type" value="Genomic_DNA"/>
</dbReference>
<dbReference type="Pfam" id="PF17001">
    <property type="entry name" value="T3SS_basalb_I"/>
    <property type="match status" value="1"/>
</dbReference>
<proteinExistence type="predicted"/>
<organism evidence="1 2">
    <name type="scientific">Allochromatium palmeri</name>
    <dbReference type="NCBI Taxonomy" id="231048"/>
    <lineage>
        <taxon>Bacteria</taxon>
        <taxon>Pseudomonadati</taxon>
        <taxon>Pseudomonadota</taxon>
        <taxon>Gammaproteobacteria</taxon>
        <taxon>Chromatiales</taxon>
        <taxon>Chromatiaceae</taxon>
        <taxon>Allochromatium</taxon>
    </lineage>
</organism>
<keyword evidence="2" id="KW-1185">Reference proteome</keyword>
<sequence length="141" mass="15078">MIDPIAPYATGPLASLDPMPLMPLPVALPSVGAADQVRFETALQRVEEPRSPAFAPVPISVPTDPPASPGDVILHGLERLRARYREVTAEMTAVSDRQTSVSPQELIGLQMQMTQVTLGTQLIGQVASKLEQNLNTLLKGS</sequence>
<evidence type="ECO:0000313" key="2">
    <source>
        <dbReference type="Proteomes" id="UP000434044"/>
    </source>
</evidence>
<reference evidence="1 2" key="1">
    <citation type="submission" date="2019-11" db="EMBL/GenBank/DDBJ databases">
        <title>Whole-genome sequence of the anaerobic purple sulfur bacterium Allochromatium palmeri DSM 15591.</title>
        <authorList>
            <person name="Kyndt J.A."/>
            <person name="Meyer T.E."/>
        </authorList>
    </citation>
    <scope>NUCLEOTIDE SEQUENCE [LARGE SCALE GENOMIC DNA]</scope>
    <source>
        <strain evidence="1 2">DSM 15591</strain>
    </source>
</reference>
<dbReference type="AlphaFoldDB" id="A0A6N8EIE8"/>
<dbReference type="OrthoDB" id="9854737at2"/>
<dbReference type="InterPro" id="IPR012670">
    <property type="entry name" value="T3SS_YscI/HrpB"/>
</dbReference>
<evidence type="ECO:0000313" key="1">
    <source>
        <dbReference type="EMBL" id="MTW22496.1"/>
    </source>
</evidence>
<gene>
    <name evidence="1" type="ORF">GJ668_15590</name>
</gene>